<dbReference type="PANTHER" id="PTHR10127:SF850">
    <property type="entry name" value="METALLOENDOPEPTIDASE"/>
    <property type="match status" value="1"/>
</dbReference>
<dbReference type="EC" id="3.4.24.-" evidence="4"/>
<feature type="binding site" evidence="3">
    <location>
        <position position="167"/>
    </location>
    <ligand>
        <name>Zn(2+)</name>
        <dbReference type="ChEBI" id="CHEBI:29105"/>
        <note>catalytic</note>
    </ligand>
</feature>
<gene>
    <name evidence="6" type="ORF">CDAR_57681</name>
    <name evidence="7" type="ORF">CDAR_57761</name>
</gene>
<feature type="binding site" evidence="3">
    <location>
        <position position="163"/>
    </location>
    <ligand>
        <name>Zn(2+)</name>
        <dbReference type="ChEBI" id="CHEBI:29105"/>
        <note>catalytic</note>
    </ligand>
</feature>
<dbReference type="InterPro" id="IPR024079">
    <property type="entry name" value="MetalloPept_cat_dom_sf"/>
</dbReference>
<dbReference type="EMBL" id="BPLQ01002454">
    <property type="protein sequence ID" value="GIX93092.1"/>
    <property type="molecule type" value="Genomic_DNA"/>
</dbReference>
<keyword evidence="3 4" id="KW-0862">Zinc</keyword>
<dbReference type="PRINTS" id="PR00480">
    <property type="entry name" value="ASTACIN"/>
</dbReference>
<dbReference type="EMBL" id="BPLQ01002454">
    <property type="protein sequence ID" value="GIX93104.1"/>
    <property type="molecule type" value="Genomic_DNA"/>
</dbReference>
<keyword evidence="4" id="KW-0732">Signal</keyword>
<dbReference type="Pfam" id="PF01400">
    <property type="entry name" value="Astacin"/>
    <property type="match status" value="1"/>
</dbReference>
<dbReference type="GO" id="GO:0008270">
    <property type="term" value="F:zinc ion binding"/>
    <property type="evidence" value="ECO:0007669"/>
    <property type="project" value="UniProtKB-UniRule"/>
</dbReference>
<name>A0AAV4PB30_9ARAC</name>
<dbReference type="AlphaFoldDB" id="A0AAV4PB30"/>
<evidence type="ECO:0000256" key="3">
    <source>
        <dbReference type="PROSITE-ProRule" id="PRU01211"/>
    </source>
</evidence>
<dbReference type="GO" id="GO:0004222">
    <property type="term" value="F:metalloendopeptidase activity"/>
    <property type="evidence" value="ECO:0007669"/>
    <property type="project" value="UniProtKB-UniRule"/>
</dbReference>
<dbReference type="PROSITE" id="PS51864">
    <property type="entry name" value="ASTACIN"/>
    <property type="match status" value="1"/>
</dbReference>
<reference evidence="7 8" key="1">
    <citation type="submission" date="2021-06" db="EMBL/GenBank/DDBJ databases">
        <title>Caerostris darwini draft genome.</title>
        <authorList>
            <person name="Kono N."/>
            <person name="Arakawa K."/>
        </authorList>
    </citation>
    <scope>NUCLEOTIDE SEQUENCE [LARGE SCALE GENOMIC DNA]</scope>
</reference>
<dbReference type="SMART" id="SM00235">
    <property type="entry name" value="ZnMc"/>
    <property type="match status" value="1"/>
</dbReference>
<organism evidence="7 8">
    <name type="scientific">Caerostris darwini</name>
    <dbReference type="NCBI Taxonomy" id="1538125"/>
    <lineage>
        <taxon>Eukaryota</taxon>
        <taxon>Metazoa</taxon>
        <taxon>Ecdysozoa</taxon>
        <taxon>Arthropoda</taxon>
        <taxon>Chelicerata</taxon>
        <taxon>Arachnida</taxon>
        <taxon>Araneae</taxon>
        <taxon>Araneomorphae</taxon>
        <taxon>Entelegynae</taxon>
        <taxon>Araneoidea</taxon>
        <taxon>Araneidae</taxon>
        <taxon>Caerostris</taxon>
    </lineage>
</organism>
<keyword evidence="3 4" id="KW-0378">Hydrolase</keyword>
<sequence>MWWQFLLALATFFNPLRGPTDNAFDISVDPDEYVPTAWGPRNWSDADAAMQAIHGEGDDMRFVDDDHRNAAIKDERYRWPKYRGKAIVYYKIDKSLSDQRALIKEAMEQYHKHTCIRFVEGSGRGDYILIKRDEGCYSYVGKIGGEQIVSLGYGCDFVGTIVHELGHALCLFHTHQRSDRDEYIRVYIQNVVDGQQHNFLKTNPQKEIMLDKHNYNWNSIMHYGEYAFSKQPGLLKTMESKNPRHHLREPYDKPGLHAEDIKLINYVYKC</sequence>
<evidence type="ECO:0000256" key="4">
    <source>
        <dbReference type="RuleBase" id="RU361183"/>
    </source>
</evidence>
<feature type="signal peptide" evidence="4">
    <location>
        <begin position="1"/>
        <end position="18"/>
    </location>
</feature>
<protein>
    <recommendedName>
        <fullName evidence="4">Metalloendopeptidase</fullName>
        <ecNumber evidence="4">3.4.24.-</ecNumber>
    </recommendedName>
</protein>
<feature type="binding site" evidence="3">
    <location>
        <position position="173"/>
    </location>
    <ligand>
        <name>Zn(2+)</name>
        <dbReference type="ChEBI" id="CHEBI:29105"/>
        <note>catalytic</note>
    </ligand>
</feature>
<dbReference type="InterPro" id="IPR034035">
    <property type="entry name" value="Astacin-like_dom"/>
</dbReference>
<comment type="cofactor">
    <cofactor evidence="3 4">
        <name>Zn(2+)</name>
        <dbReference type="ChEBI" id="CHEBI:29105"/>
    </cofactor>
    <text evidence="3 4">Binds 1 zinc ion per subunit.</text>
</comment>
<dbReference type="GO" id="GO:0006508">
    <property type="term" value="P:proteolysis"/>
    <property type="evidence" value="ECO:0007669"/>
    <property type="project" value="UniProtKB-KW"/>
</dbReference>
<evidence type="ECO:0000256" key="2">
    <source>
        <dbReference type="ARBA" id="ARBA00025529"/>
    </source>
</evidence>
<feature type="domain" description="Peptidase M12A" evidence="5">
    <location>
        <begin position="70"/>
        <end position="270"/>
    </location>
</feature>
<feature type="active site" evidence="3">
    <location>
        <position position="164"/>
    </location>
</feature>
<dbReference type="PANTHER" id="PTHR10127">
    <property type="entry name" value="DISCOIDIN, CUB, EGF, LAMININ , AND ZINC METALLOPROTEASE DOMAIN CONTAINING"/>
    <property type="match status" value="1"/>
</dbReference>
<comment type="function">
    <text evidence="2">Zinc metalloprotease. Provoques deadhesion of endothelial cells from cell cultures, and also degradation of fibronectin, fibrinogen and gelatin in vitro. Its role in the venom is not fully understood but it might act as a spreading factor that facilitates diffusion of other venom toxins. Alternatively, it might be involved in the proteolytic processing of other venom toxins or it might play a role in extra-oral digestion of prey.</text>
</comment>
<keyword evidence="3 4" id="KW-0479">Metal-binding</keyword>
<dbReference type="Gene3D" id="3.40.390.10">
    <property type="entry name" value="Collagenase (Catalytic Domain)"/>
    <property type="match status" value="1"/>
</dbReference>
<dbReference type="Proteomes" id="UP001054837">
    <property type="component" value="Unassembled WGS sequence"/>
</dbReference>
<comment type="subunit">
    <text evidence="1">Monomer.</text>
</comment>
<evidence type="ECO:0000256" key="1">
    <source>
        <dbReference type="ARBA" id="ARBA00011245"/>
    </source>
</evidence>
<keyword evidence="3 4" id="KW-0645">Protease</keyword>
<keyword evidence="8" id="KW-1185">Reference proteome</keyword>
<dbReference type="SUPFAM" id="SSF55486">
    <property type="entry name" value="Metalloproteases ('zincins'), catalytic domain"/>
    <property type="match status" value="1"/>
</dbReference>
<comment type="caution">
    <text evidence="3">Lacks conserved residue(s) required for the propagation of feature annotation.</text>
</comment>
<dbReference type="CDD" id="cd04280">
    <property type="entry name" value="ZnMc_astacin_like"/>
    <property type="match status" value="1"/>
</dbReference>
<evidence type="ECO:0000313" key="7">
    <source>
        <dbReference type="EMBL" id="GIX93104.1"/>
    </source>
</evidence>
<evidence type="ECO:0000313" key="8">
    <source>
        <dbReference type="Proteomes" id="UP001054837"/>
    </source>
</evidence>
<keyword evidence="3" id="KW-1015">Disulfide bond</keyword>
<feature type="disulfide bond" evidence="3">
    <location>
        <begin position="115"/>
        <end position="270"/>
    </location>
</feature>
<comment type="caution">
    <text evidence="7">The sequence shown here is derived from an EMBL/GenBank/DDBJ whole genome shotgun (WGS) entry which is preliminary data.</text>
</comment>
<evidence type="ECO:0000259" key="5">
    <source>
        <dbReference type="PROSITE" id="PS51864"/>
    </source>
</evidence>
<accession>A0AAV4PB30</accession>
<evidence type="ECO:0000313" key="6">
    <source>
        <dbReference type="EMBL" id="GIX93092.1"/>
    </source>
</evidence>
<dbReference type="InterPro" id="IPR006026">
    <property type="entry name" value="Peptidase_Metallo"/>
</dbReference>
<dbReference type="InterPro" id="IPR001506">
    <property type="entry name" value="Peptidase_M12A"/>
</dbReference>
<proteinExistence type="predicted"/>
<feature type="chain" id="PRO_5044522862" description="Metalloendopeptidase" evidence="4">
    <location>
        <begin position="19"/>
        <end position="270"/>
    </location>
</feature>
<keyword evidence="3 4" id="KW-0482">Metalloprotease</keyword>